<evidence type="ECO:0000313" key="4">
    <source>
        <dbReference type="EMBL" id="MFD2204385.1"/>
    </source>
</evidence>
<comment type="caution">
    <text evidence="4">The sequence shown here is derived from an EMBL/GenBank/DDBJ whole genome shotgun (WGS) entry which is preliminary data.</text>
</comment>
<feature type="domain" description="Peptidase M16 C-terminal" evidence="3">
    <location>
        <begin position="197"/>
        <end position="372"/>
    </location>
</feature>
<dbReference type="Pfam" id="PF05193">
    <property type="entry name" value="Peptidase_M16_C"/>
    <property type="match status" value="1"/>
</dbReference>
<dbReference type="RefSeq" id="WP_380247914.1">
    <property type="nucleotide sequence ID" value="NZ_JBHUII010000001.1"/>
</dbReference>
<dbReference type="EMBL" id="JBHUII010000001">
    <property type="protein sequence ID" value="MFD2204385.1"/>
    <property type="molecule type" value="Genomic_DNA"/>
</dbReference>
<organism evidence="4 5">
    <name type="scientific">Kiloniella antarctica</name>
    <dbReference type="NCBI Taxonomy" id="1550907"/>
    <lineage>
        <taxon>Bacteria</taxon>
        <taxon>Pseudomonadati</taxon>
        <taxon>Pseudomonadota</taxon>
        <taxon>Alphaproteobacteria</taxon>
        <taxon>Rhodospirillales</taxon>
        <taxon>Kiloniellaceae</taxon>
        <taxon>Kiloniella</taxon>
    </lineage>
</organism>
<dbReference type="Proteomes" id="UP001597294">
    <property type="component" value="Unassembled WGS sequence"/>
</dbReference>
<dbReference type="Gene3D" id="3.30.830.10">
    <property type="entry name" value="Metalloenzyme, LuxS/M16 peptidase-like"/>
    <property type="match status" value="2"/>
</dbReference>
<evidence type="ECO:0000256" key="1">
    <source>
        <dbReference type="SAM" id="SignalP"/>
    </source>
</evidence>
<feature type="domain" description="Peptidase M16 N-terminal" evidence="2">
    <location>
        <begin position="46"/>
        <end position="155"/>
    </location>
</feature>
<sequence length="451" mass="49334">MNLLSKKYYLLKACIGIYASLMCASGASRAEEIIEVVSSGGVKAWLIEDHSNPIISVKFAFTGGSSVDPEGKAGLANLVAATIDEGSGDLDSQSFQGRLNDLSISISFDASREFFSGELVTLKRNQAEAFKLLNQALTAPRFDDEPVERIRSQISLSLRRRADDPGYKIQKTLRDLYYPNHVYGRANDGNVESVASLTVFDLQSYLKDNIAFDNLTVSVVGDVTPDELLPMLNKAFDGIAAKAKPFRITGAKPKVSGGVVIIREDIPQSEVLMVQPGISRNDPDYYTAILVNQILGGGSFSSRLYQEIREKEGLAYSVGSYFSLLDQAPLLMASVATQNDRVGKSIKIIREQWQLMAADGPTEQELADAKTYLTGSFPLSFTSTGRVANILLAMQLNNLGIDYLQKRNRYIEAVTLEDARRVAKELYDVEALTVIIAGDPVGIEEVDPVAY</sequence>
<accession>A0ABW5BHL8</accession>
<keyword evidence="5" id="KW-1185">Reference proteome</keyword>
<feature type="chain" id="PRO_5046087309" evidence="1">
    <location>
        <begin position="31"/>
        <end position="451"/>
    </location>
</feature>
<dbReference type="InterPro" id="IPR007863">
    <property type="entry name" value="Peptidase_M16_C"/>
</dbReference>
<gene>
    <name evidence="4" type="ORF">ACFSKO_02115</name>
</gene>
<evidence type="ECO:0000259" key="3">
    <source>
        <dbReference type="Pfam" id="PF05193"/>
    </source>
</evidence>
<evidence type="ECO:0000313" key="5">
    <source>
        <dbReference type="Proteomes" id="UP001597294"/>
    </source>
</evidence>
<evidence type="ECO:0000259" key="2">
    <source>
        <dbReference type="Pfam" id="PF00675"/>
    </source>
</evidence>
<reference evidence="5" key="1">
    <citation type="journal article" date="2019" name="Int. J. Syst. Evol. Microbiol.">
        <title>The Global Catalogue of Microorganisms (GCM) 10K type strain sequencing project: providing services to taxonomists for standard genome sequencing and annotation.</title>
        <authorList>
            <consortium name="The Broad Institute Genomics Platform"/>
            <consortium name="The Broad Institute Genome Sequencing Center for Infectious Disease"/>
            <person name="Wu L."/>
            <person name="Ma J."/>
        </authorList>
    </citation>
    <scope>NUCLEOTIDE SEQUENCE [LARGE SCALE GENOMIC DNA]</scope>
    <source>
        <strain evidence="5">CGMCC 4.7192</strain>
    </source>
</reference>
<dbReference type="InterPro" id="IPR050361">
    <property type="entry name" value="MPP/UQCRC_Complex"/>
</dbReference>
<name>A0ABW5BHL8_9PROT</name>
<keyword evidence="1" id="KW-0732">Signal</keyword>
<feature type="signal peptide" evidence="1">
    <location>
        <begin position="1"/>
        <end position="30"/>
    </location>
</feature>
<dbReference type="Pfam" id="PF00675">
    <property type="entry name" value="Peptidase_M16"/>
    <property type="match status" value="1"/>
</dbReference>
<dbReference type="InterPro" id="IPR011249">
    <property type="entry name" value="Metalloenz_LuxS/M16"/>
</dbReference>
<dbReference type="PANTHER" id="PTHR11851:SF224">
    <property type="entry name" value="PROCESSING PROTEASE"/>
    <property type="match status" value="1"/>
</dbReference>
<dbReference type="InterPro" id="IPR011765">
    <property type="entry name" value="Pept_M16_N"/>
</dbReference>
<dbReference type="PANTHER" id="PTHR11851">
    <property type="entry name" value="METALLOPROTEASE"/>
    <property type="match status" value="1"/>
</dbReference>
<dbReference type="SUPFAM" id="SSF63411">
    <property type="entry name" value="LuxS/MPP-like metallohydrolase"/>
    <property type="match status" value="2"/>
</dbReference>
<protein>
    <submittedName>
        <fullName evidence="4">M16 family metallopeptidase</fullName>
    </submittedName>
</protein>
<proteinExistence type="predicted"/>